<dbReference type="PANTHER" id="PTHR48098">
    <property type="entry name" value="ENTEROCHELIN ESTERASE-RELATED"/>
    <property type="match status" value="1"/>
</dbReference>
<keyword evidence="2" id="KW-0624">Polysaccharide degradation</keyword>
<protein>
    <submittedName>
        <fullName evidence="2">Endo-1,4-beta-xylanase Z</fullName>
    </submittedName>
</protein>
<name>A0A0F6W310_9BACT</name>
<dbReference type="InterPro" id="IPR050583">
    <property type="entry name" value="Mycobacterial_A85_antigen"/>
</dbReference>
<keyword evidence="2" id="KW-0858">Xylan degradation</keyword>
<feature type="chain" id="PRO_5002511549" evidence="1">
    <location>
        <begin position="20"/>
        <end position="297"/>
    </location>
</feature>
<dbReference type="PANTHER" id="PTHR48098:SF1">
    <property type="entry name" value="DIACYLGLYCEROL ACYLTRANSFERASE_MYCOLYLTRANSFERASE AG85A"/>
    <property type="match status" value="1"/>
</dbReference>
<evidence type="ECO:0000256" key="1">
    <source>
        <dbReference type="SAM" id="SignalP"/>
    </source>
</evidence>
<organism evidence="2 3">
    <name type="scientific">Sandaracinus amylolyticus</name>
    <dbReference type="NCBI Taxonomy" id="927083"/>
    <lineage>
        <taxon>Bacteria</taxon>
        <taxon>Pseudomonadati</taxon>
        <taxon>Myxococcota</taxon>
        <taxon>Polyangia</taxon>
        <taxon>Polyangiales</taxon>
        <taxon>Sandaracinaceae</taxon>
        <taxon>Sandaracinus</taxon>
    </lineage>
</organism>
<dbReference type="InterPro" id="IPR029058">
    <property type="entry name" value="AB_hydrolase_fold"/>
</dbReference>
<dbReference type="GO" id="GO:0045493">
    <property type="term" value="P:xylan catabolic process"/>
    <property type="evidence" value="ECO:0007669"/>
    <property type="project" value="UniProtKB-KW"/>
</dbReference>
<dbReference type="GO" id="GO:0016798">
    <property type="term" value="F:hydrolase activity, acting on glycosyl bonds"/>
    <property type="evidence" value="ECO:0007669"/>
    <property type="project" value="UniProtKB-KW"/>
</dbReference>
<dbReference type="RefSeq" id="WP_053233319.1">
    <property type="nucleotide sequence ID" value="NZ_CP011125.1"/>
</dbReference>
<dbReference type="KEGG" id="samy:DB32_003260"/>
<feature type="signal peptide" evidence="1">
    <location>
        <begin position="1"/>
        <end position="19"/>
    </location>
</feature>
<proteinExistence type="predicted"/>
<keyword evidence="2" id="KW-0326">Glycosidase</keyword>
<dbReference type="AlphaFoldDB" id="A0A0F6W310"/>
<reference evidence="2 3" key="1">
    <citation type="submission" date="2015-03" db="EMBL/GenBank/DDBJ databases">
        <title>Genome assembly of Sandaracinus amylolyticus DSM 53668.</title>
        <authorList>
            <person name="Sharma G."/>
            <person name="Subramanian S."/>
        </authorList>
    </citation>
    <scope>NUCLEOTIDE SEQUENCE [LARGE SCALE GENOMIC DNA]</scope>
    <source>
        <strain evidence="2 3">DSM 53668</strain>
    </source>
</reference>
<dbReference type="STRING" id="927083.DB32_003260"/>
<dbReference type="Pfam" id="PF00756">
    <property type="entry name" value="Esterase"/>
    <property type="match status" value="1"/>
</dbReference>
<dbReference type="GO" id="GO:0016747">
    <property type="term" value="F:acyltransferase activity, transferring groups other than amino-acyl groups"/>
    <property type="evidence" value="ECO:0007669"/>
    <property type="project" value="TreeGrafter"/>
</dbReference>
<keyword evidence="2" id="KW-0378">Hydrolase</keyword>
<dbReference type="Proteomes" id="UP000034883">
    <property type="component" value="Chromosome"/>
</dbReference>
<dbReference type="SUPFAM" id="SSF53474">
    <property type="entry name" value="alpha/beta-Hydrolases"/>
    <property type="match status" value="1"/>
</dbReference>
<sequence length="297" mass="32969">MRRCFVLVSLALVSIAGCASFPQRLEHTTVRSSALRDTYAEYAVYVPPDFTQDERLPLVLFLHGGGDGPDCFDRHGVSQRLDRGMRDGSIPRAVIAIPQGDLGFWANWYDGSRSYEDWAIDEVLPRVARRHHTQACPEGCHLMGVSMGAEGAIRIALHRPGAFASVTSISGPSMDTERRIAFTNDRLVSTFVPTLHVFGPPEPRSRVERDDPFVQWRTPDALGRTRLMIAWGESDRDVVRDGGEALRAHLEAHGVPHVAHVFPGEHGWDAWGPVIEEALRVQLGAGQLERAQITPRQ</sequence>
<dbReference type="Gene3D" id="3.40.50.1820">
    <property type="entry name" value="alpha/beta hydrolase"/>
    <property type="match status" value="1"/>
</dbReference>
<keyword evidence="3" id="KW-1185">Reference proteome</keyword>
<dbReference type="EMBL" id="CP011125">
    <property type="protein sequence ID" value="AKF06111.1"/>
    <property type="molecule type" value="Genomic_DNA"/>
</dbReference>
<gene>
    <name evidence="2" type="ORF">DB32_003260</name>
</gene>
<keyword evidence="1" id="KW-0732">Signal</keyword>
<keyword evidence="2" id="KW-0119">Carbohydrate metabolism</keyword>
<dbReference type="OrthoDB" id="9764953at2"/>
<dbReference type="InterPro" id="IPR000801">
    <property type="entry name" value="Esterase-like"/>
</dbReference>
<accession>A0A0F6W310</accession>
<evidence type="ECO:0000313" key="2">
    <source>
        <dbReference type="EMBL" id="AKF06111.1"/>
    </source>
</evidence>
<dbReference type="PROSITE" id="PS51257">
    <property type="entry name" value="PROKAR_LIPOPROTEIN"/>
    <property type="match status" value="1"/>
</dbReference>
<evidence type="ECO:0000313" key="3">
    <source>
        <dbReference type="Proteomes" id="UP000034883"/>
    </source>
</evidence>